<name>A0A212TRF1_9BACT</name>
<proteinExistence type="predicted"/>
<dbReference type="OrthoDB" id="9994241at2"/>
<reference evidence="2" key="1">
    <citation type="submission" date="2017-06" db="EMBL/GenBank/DDBJ databases">
        <authorList>
            <person name="Varghese N."/>
            <person name="Submissions S."/>
        </authorList>
    </citation>
    <scope>NUCLEOTIDE SEQUENCE [LARGE SCALE GENOMIC DNA]</scope>
    <source>
        <strain evidence="2">DSM 11116</strain>
    </source>
</reference>
<dbReference type="RefSeq" id="WP_088843528.1">
    <property type="nucleotide sequence ID" value="NZ_FYEW01000001.1"/>
</dbReference>
<protein>
    <submittedName>
        <fullName evidence="1">Uncharacterized protein</fullName>
    </submittedName>
</protein>
<sequence>MDASITQRGSLVKVEVKAVDFLITSFNAINCQNFSQQFPEASVLVINKTSDLLAISQEINLLKSDASTTAMNTRAQVTLHYLDGHTSTLCLSKFGMQQDGQNVTNNTKLRTLLGLTFP</sequence>
<accession>A0A212TRF1</accession>
<dbReference type="EMBL" id="FYEW01000001">
    <property type="protein sequence ID" value="SNC68441.1"/>
    <property type="molecule type" value="Genomic_DNA"/>
</dbReference>
<gene>
    <name evidence="1" type="ORF">SAMN06265337_2316</name>
</gene>
<keyword evidence="2" id="KW-1185">Reference proteome</keyword>
<dbReference type="Proteomes" id="UP000198131">
    <property type="component" value="Unassembled WGS sequence"/>
</dbReference>
<dbReference type="AlphaFoldDB" id="A0A212TRF1"/>
<evidence type="ECO:0000313" key="1">
    <source>
        <dbReference type="EMBL" id="SNC68441.1"/>
    </source>
</evidence>
<organism evidence="1 2">
    <name type="scientific">Hymenobacter gelipurpurascens</name>
    <dbReference type="NCBI Taxonomy" id="89968"/>
    <lineage>
        <taxon>Bacteria</taxon>
        <taxon>Pseudomonadati</taxon>
        <taxon>Bacteroidota</taxon>
        <taxon>Cytophagia</taxon>
        <taxon>Cytophagales</taxon>
        <taxon>Hymenobacteraceae</taxon>
        <taxon>Hymenobacter</taxon>
    </lineage>
</organism>
<evidence type="ECO:0000313" key="2">
    <source>
        <dbReference type="Proteomes" id="UP000198131"/>
    </source>
</evidence>